<evidence type="ECO:0000313" key="3">
    <source>
        <dbReference type="Proteomes" id="UP000219331"/>
    </source>
</evidence>
<dbReference type="AlphaFoldDB" id="A0A285R5F9"/>
<organism evidence="2 3">
    <name type="scientific">Stappia indica</name>
    <dbReference type="NCBI Taxonomy" id="538381"/>
    <lineage>
        <taxon>Bacteria</taxon>
        <taxon>Pseudomonadati</taxon>
        <taxon>Pseudomonadota</taxon>
        <taxon>Alphaproteobacteria</taxon>
        <taxon>Hyphomicrobiales</taxon>
        <taxon>Stappiaceae</taxon>
        <taxon>Stappia</taxon>
    </lineage>
</organism>
<protein>
    <submittedName>
        <fullName evidence="2">Uncharacterized protein</fullName>
    </submittedName>
</protein>
<proteinExistence type="predicted"/>
<dbReference type="OrthoDB" id="7306317at2"/>
<dbReference type="RefSeq" id="WP_067217357.1">
    <property type="nucleotide sequence ID" value="NZ_JAJGNR010000001.1"/>
</dbReference>
<evidence type="ECO:0000313" key="2">
    <source>
        <dbReference type="EMBL" id="SOB89355.1"/>
    </source>
</evidence>
<reference evidence="2 3" key="1">
    <citation type="submission" date="2017-08" db="EMBL/GenBank/DDBJ databases">
        <authorList>
            <person name="de Groot N.N."/>
        </authorList>
    </citation>
    <scope>NUCLEOTIDE SEQUENCE [LARGE SCALE GENOMIC DNA]</scope>
    <source>
        <strain evidence="2 3">USBA 352</strain>
    </source>
</reference>
<feature type="chain" id="PRO_5011786129" evidence="1">
    <location>
        <begin position="23"/>
        <end position="110"/>
    </location>
</feature>
<gene>
    <name evidence="2" type="ORF">SAMN05421512_101246</name>
</gene>
<keyword evidence="3" id="KW-1185">Reference proteome</keyword>
<name>A0A285R5F9_9HYPH</name>
<dbReference type="EMBL" id="OBML01000001">
    <property type="protein sequence ID" value="SOB89355.1"/>
    <property type="molecule type" value="Genomic_DNA"/>
</dbReference>
<keyword evidence="1" id="KW-0732">Signal</keyword>
<sequence length="110" mass="12252">MTAKTILAAVAALLVATGTVAANEWKFDLENRSTANVTSFRTQENGAWSDNWLDEIIVPGDTFEMDFGTDEGNCTVRTRIDFTDGTYVDADIDYCNMSTITVRNKDVIWK</sequence>
<accession>A0A285R5F9</accession>
<feature type="signal peptide" evidence="1">
    <location>
        <begin position="1"/>
        <end position="22"/>
    </location>
</feature>
<dbReference type="Proteomes" id="UP000219331">
    <property type="component" value="Unassembled WGS sequence"/>
</dbReference>
<evidence type="ECO:0000256" key="1">
    <source>
        <dbReference type="SAM" id="SignalP"/>
    </source>
</evidence>